<evidence type="ECO:0008006" key="4">
    <source>
        <dbReference type="Google" id="ProtNLM"/>
    </source>
</evidence>
<dbReference type="EMBL" id="JANBPY010000161">
    <property type="protein sequence ID" value="KAJ1968590.1"/>
    <property type="molecule type" value="Genomic_DNA"/>
</dbReference>
<organism evidence="2 3">
    <name type="scientific">Dispira parvispora</name>
    <dbReference type="NCBI Taxonomy" id="1520584"/>
    <lineage>
        <taxon>Eukaryota</taxon>
        <taxon>Fungi</taxon>
        <taxon>Fungi incertae sedis</taxon>
        <taxon>Zoopagomycota</taxon>
        <taxon>Kickxellomycotina</taxon>
        <taxon>Dimargaritomycetes</taxon>
        <taxon>Dimargaritales</taxon>
        <taxon>Dimargaritaceae</taxon>
        <taxon>Dispira</taxon>
    </lineage>
</organism>
<gene>
    <name evidence="2" type="ORF">IWQ62_001158</name>
</gene>
<evidence type="ECO:0000313" key="2">
    <source>
        <dbReference type="EMBL" id="KAJ1968590.1"/>
    </source>
</evidence>
<dbReference type="Proteomes" id="UP001150925">
    <property type="component" value="Unassembled WGS sequence"/>
</dbReference>
<name>A0A9W8E9E5_9FUNG</name>
<proteinExistence type="predicted"/>
<accession>A0A9W8E9E5</accession>
<evidence type="ECO:0000313" key="3">
    <source>
        <dbReference type="Proteomes" id="UP001150925"/>
    </source>
</evidence>
<sequence>MASLLTTVLPLSVGASVLAVGGWFLYRTLRCDQTTIPTKCSPEQQSLLTTAGPGRASYSALGASGQRHAWMDSGVYTSSGVPSDATGAEPCSLGLQPGDRVACQLYVADELTSSPEAISESFLQKLQHQARNSADNNYLSVPIEVGGLTATSSTVPATRASPVASGATGLSKADLPLADSNAPVVVLVADDDRYSPSCSPRPGSISCSTISNICSSPSSCNVTTANTLNKNLTPTAANVDAPVLAPTHRSTEAEASPNRSTSSTPSLSRCDQSSNGNLVANASTTSVSPQKAVPLEDQTSHPAVDVTTTPGQCLSDTVETYPEKPPPDTTEPSSPMDLQDKVRCQRWPNCNNRNCNYHHPSQKCPAYPQCSAGESCYYIHPKEKKQSKPKHGKRKHGKKGKGRKQRH</sequence>
<comment type="caution">
    <text evidence="2">The sequence shown here is derived from an EMBL/GenBank/DDBJ whole genome shotgun (WGS) entry which is preliminary data.</text>
</comment>
<feature type="region of interest" description="Disordered" evidence="1">
    <location>
        <begin position="381"/>
        <end position="407"/>
    </location>
</feature>
<reference evidence="2" key="1">
    <citation type="submission" date="2022-07" db="EMBL/GenBank/DDBJ databases">
        <title>Phylogenomic reconstructions and comparative analyses of Kickxellomycotina fungi.</title>
        <authorList>
            <person name="Reynolds N.K."/>
            <person name="Stajich J.E."/>
            <person name="Barry K."/>
            <person name="Grigoriev I.V."/>
            <person name="Crous P."/>
            <person name="Smith M.E."/>
        </authorList>
    </citation>
    <scope>NUCLEOTIDE SEQUENCE</scope>
    <source>
        <strain evidence="2">RSA 1196</strain>
    </source>
</reference>
<dbReference type="OrthoDB" id="438553at2759"/>
<feature type="region of interest" description="Disordered" evidence="1">
    <location>
        <begin position="248"/>
        <end position="337"/>
    </location>
</feature>
<dbReference type="Gene3D" id="4.10.1000.40">
    <property type="match status" value="1"/>
</dbReference>
<feature type="compositionally biased region" description="Basic residues" evidence="1">
    <location>
        <begin position="387"/>
        <end position="407"/>
    </location>
</feature>
<evidence type="ECO:0000256" key="1">
    <source>
        <dbReference type="SAM" id="MobiDB-lite"/>
    </source>
</evidence>
<dbReference type="AlphaFoldDB" id="A0A9W8E9E5"/>
<keyword evidence="3" id="KW-1185">Reference proteome</keyword>
<feature type="compositionally biased region" description="Polar residues" evidence="1">
    <location>
        <begin position="257"/>
        <end position="289"/>
    </location>
</feature>
<protein>
    <recommendedName>
        <fullName evidence="4">C3H1-type domain-containing protein</fullName>
    </recommendedName>
</protein>
<feature type="compositionally biased region" description="Polar residues" evidence="1">
    <location>
        <begin position="306"/>
        <end position="318"/>
    </location>
</feature>